<reference evidence="1" key="1">
    <citation type="submission" date="2018-05" db="EMBL/GenBank/DDBJ databases">
        <authorList>
            <person name="Lanie J.A."/>
            <person name="Ng W.-L."/>
            <person name="Kazmierczak K.M."/>
            <person name="Andrzejewski T.M."/>
            <person name="Davidsen T.M."/>
            <person name="Wayne K.J."/>
            <person name="Tettelin H."/>
            <person name="Glass J.I."/>
            <person name="Rusch D."/>
            <person name="Podicherti R."/>
            <person name="Tsui H.-C.T."/>
            <person name="Winkler M.E."/>
        </authorList>
    </citation>
    <scope>NUCLEOTIDE SEQUENCE</scope>
</reference>
<sequence length="46" mass="5504">MRTTHNRLILQEFYNIHNWEVSGSYERSPPRHFALIVRMVASVSIF</sequence>
<feature type="non-terminal residue" evidence="1">
    <location>
        <position position="46"/>
    </location>
</feature>
<gene>
    <name evidence="1" type="ORF">METZ01_LOCUS73973</name>
</gene>
<name>A0A381TZ55_9ZZZZ</name>
<protein>
    <submittedName>
        <fullName evidence="1">Uncharacterized protein</fullName>
    </submittedName>
</protein>
<dbReference type="AlphaFoldDB" id="A0A381TZ55"/>
<evidence type="ECO:0000313" key="1">
    <source>
        <dbReference type="EMBL" id="SVA21119.1"/>
    </source>
</evidence>
<organism evidence="1">
    <name type="scientific">marine metagenome</name>
    <dbReference type="NCBI Taxonomy" id="408172"/>
    <lineage>
        <taxon>unclassified sequences</taxon>
        <taxon>metagenomes</taxon>
        <taxon>ecological metagenomes</taxon>
    </lineage>
</organism>
<proteinExistence type="predicted"/>
<dbReference type="EMBL" id="UINC01005406">
    <property type="protein sequence ID" value="SVA21119.1"/>
    <property type="molecule type" value="Genomic_DNA"/>
</dbReference>
<accession>A0A381TZ55</accession>